<reference evidence="3 4" key="1">
    <citation type="journal article" date="2019" name="Nat. Commun.">
        <title>A new type of DNA phosphorothioation-based antiviral system in archaea.</title>
        <authorList>
            <person name="Xiong L."/>
            <person name="Liu S."/>
            <person name="Chen S."/>
            <person name="Xiao Y."/>
            <person name="Zhu B."/>
            <person name="Gao Y."/>
            <person name="Zhang Y."/>
            <person name="Chen B."/>
            <person name="Luo J."/>
            <person name="Deng Z."/>
            <person name="Chen X."/>
            <person name="Wang L."/>
            <person name="Chen S."/>
        </authorList>
    </citation>
    <scope>NUCLEOTIDE SEQUENCE [LARGE SCALE GENOMIC DNA]</scope>
    <source>
        <strain evidence="3 4">JCM 10635</strain>
    </source>
</reference>
<sequence>MSGSATGHDDHSVRKRLAAAAASSEQPPPLECVVVHYQDRPDRCTITPRECSETERLTTWLSADIGAVVDLDAVR</sequence>
<evidence type="ECO:0000259" key="2">
    <source>
        <dbReference type="Pfam" id="PF24351"/>
    </source>
</evidence>
<dbReference type="Proteomes" id="UP000296822">
    <property type="component" value="Chromosome"/>
</dbReference>
<evidence type="ECO:0000256" key="1">
    <source>
        <dbReference type="SAM" id="MobiDB-lite"/>
    </source>
</evidence>
<accession>A0A4D6HJF5</accession>
<feature type="region of interest" description="Disordered" evidence="1">
    <location>
        <begin position="1"/>
        <end position="29"/>
    </location>
</feature>
<organism evidence="3 4">
    <name type="scientific">Natronorubrum bangense</name>
    <dbReference type="NCBI Taxonomy" id="61858"/>
    <lineage>
        <taxon>Archaea</taxon>
        <taxon>Methanobacteriati</taxon>
        <taxon>Methanobacteriota</taxon>
        <taxon>Stenosarchaea group</taxon>
        <taxon>Halobacteria</taxon>
        <taxon>Halobacteriales</taxon>
        <taxon>Natrialbaceae</taxon>
        <taxon>Natronorubrum</taxon>
    </lineage>
</organism>
<proteinExistence type="predicted"/>
<protein>
    <recommendedName>
        <fullName evidence="2">DUF7511 domain-containing protein</fullName>
    </recommendedName>
</protein>
<gene>
    <name evidence="3" type="ORF">DV706_05145</name>
</gene>
<dbReference type="RefSeq" id="WP_006066193.1">
    <property type="nucleotide sequence ID" value="NZ_CP031305.1"/>
</dbReference>
<evidence type="ECO:0000313" key="3">
    <source>
        <dbReference type="EMBL" id="QCC53930.1"/>
    </source>
</evidence>
<dbReference type="InterPro" id="IPR055933">
    <property type="entry name" value="DUF7511"/>
</dbReference>
<dbReference type="EMBL" id="CP031305">
    <property type="protein sequence ID" value="QCC53930.1"/>
    <property type="molecule type" value="Genomic_DNA"/>
</dbReference>
<dbReference type="Pfam" id="PF24351">
    <property type="entry name" value="DUF7511"/>
    <property type="match status" value="1"/>
</dbReference>
<dbReference type="GeneID" id="39850627"/>
<dbReference type="AlphaFoldDB" id="A0A4D6HJF5"/>
<name>A0A4D6HJF5_9EURY</name>
<evidence type="ECO:0000313" key="4">
    <source>
        <dbReference type="Proteomes" id="UP000296822"/>
    </source>
</evidence>
<feature type="domain" description="DUF7511" evidence="2">
    <location>
        <begin position="30"/>
        <end position="75"/>
    </location>
</feature>
<dbReference type="KEGG" id="nbg:DV706_05145"/>